<dbReference type="EMBL" id="CM039429">
    <property type="protein sequence ID" value="KAI4346524.1"/>
    <property type="molecule type" value="Genomic_DNA"/>
</dbReference>
<reference evidence="1 2" key="1">
    <citation type="journal article" date="2022" name="DNA Res.">
        <title>Chromosomal-level genome assembly of the orchid tree Bauhinia variegata (Leguminosae; Cercidoideae) supports the allotetraploid origin hypothesis of Bauhinia.</title>
        <authorList>
            <person name="Zhong Y."/>
            <person name="Chen Y."/>
            <person name="Zheng D."/>
            <person name="Pang J."/>
            <person name="Liu Y."/>
            <person name="Luo S."/>
            <person name="Meng S."/>
            <person name="Qian L."/>
            <person name="Wei D."/>
            <person name="Dai S."/>
            <person name="Zhou R."/>
        </authorList>
    </citation>
    <scope>NUCLEOTIDE SEQUENCE [LARGE SCALE GENOMIC DNA]</scope>
    <source>
        <strain evidence="1">BV-YZ2020</strain>
    </source>
</reference>
<evidence type="ECO:0000313" key="1">
    <source>
        <dbReference type="EMBL" id="KAI4346524.1"/>
    </source>
</evidence>
<dbReference type="Proteomes" id="UP000828941">
    <property type="component" value="Chromosome 4"/>
</dbReference>
<organism evidence="1 2">
    <name type="scientific">Bauhinia variegata</name>
    <name type="common">Purple orchid tree</name>
    <name type="synonym">Phanera variegata</name>
    <dbReference type="NCBI Taxonomy" id="167791"/>
    <lineage>
        <taxon>Eukaryota</taxon>
        <taxon>Viridiplantae</taxon>
        <taxon>Streptophyta</taxon>
        <taxon>Embryophyta</taxon>
        <taxon>Tracheophyta</taxon>
        <taxon>Spermatophyta</taxon>
        <taxon>Magnoliopsida</taxon>
        <taxon>eudicotyledons</taxon>
        <taxon>Gunneridae</taxon>
        <taxon>Pentapetalae</taxon>
        <taxon>rosids</taxon>
        <taxon>fabids</taxon>
        <taxon>Fabales</taxon>
        <taxon>Fabaceae</taxon>
        <taxon>Cercidoideae</taxon>
        <taxon>Cercideae</taxon>
        <taxon>Bauhiniinae</taxon>
        <taxon>Bauhinia</taxon>
    </lineage>
</organism>
<accession>A0ACB9PEW6</accession>
<evidence type="ECO:0000313" key="2">
    <source>
        <dbReference type="Proteomes" id="UP000828941"/>
    </source>
</evidence>
<name>A0ACB9PEW6_BAUVA</name>
<keyword evidence="2" id="KW-1185">Reference proteome</keyword>
<sequence length="402" mass="45736">MWNIARVNGDIIPQTQREGMIVAVAVDKDKSSQHALKWAIDNLSLRDKPIKLIHVNQTSRSPPGSIERLNQQETDAKALEVLLPYRCFCTRRQVQFEVVILNDQDVARALNDYVSLNVVEMLLLGASSKHGLSRIFKNSDVPSVVLKTVPDFCSIYVISKRKVCATRPATRSPPIERTQQNFNDHADHDVSYDELSIAENDNASHVGSGRLSTDSNCVSFYENLGSGLAVDSSILGTEFPSSNTAYSDVLNEVSCYEDSSFSLQNLEYEEDIRKLNIEVKQTRDMYHAARNEALTSKQKMMELQDWKMKQEQRTKKVELATMELVEKEKARCKEAIEAAKRLAQQEVERRVLRAELRAQMEAEEKNKVWDALGKANSVLKYQSSFHILVVMFSFFLYFSLLK</sequence>
<gene>
    <name evidence="1" type="ORF">L6164_007414</name>
</gene>
<comment type="caution">
    <text evidence="1">The sequence shown here is derived from an EMBL/GenBank/DDBJ whole genome shotgun (WGS) entry which is preliminary data.</text>
</comment>
<protein>
    <submittedName>
        <fullName evidence="1">Uncharacterized protein</fullName>
    </submittedName>
</protein>
<proteinExistence type="predicted"/>